<name>A0AAE0JX52_9PEZI</name>
<accession>A0AAE0JX52</accession>
<dbReference type="Proteomes" id="UP001287356">
    <property type="component" value="Unassembled WGS sequence"/>
</dbReference>
<evidence type="ECO:0000313" key="1">
    <source>
        <dbReference type="EMBL" id="KAK3365582.1"/>
    </source>
</evidence>
<reference evidence="1" key="1">
    <citation type="journal article" date="2023" name="Mol. Phylogenet. Evol.">
        <title>Genome-scale phylogeny and comparative genomics of the fungal order Sordariales.</title>
        <authorList>
            <person name="Hensen N."/>
            <person name="Bonometti L."/>
            <person name="Westerberg I."/>
            <person name="Brannstrom I.O."/>
            <person name="Guillou S."/>
            <person name="Cros-Aarteil S."/>
            <person name="Calhoun S."/>
            <person name="Haridas S."/>
            <person name="Kuo A."/>
            <person name="Mondo S."/>
            <person name="Pangilinan J."/>
            <person name="Riley R."/>
            <person name="LaButti K."/>
            <person name="Andreopoulos B."/>
            <person name="Lipzen A."/>
            <person name="Chen C."/>
            <person name="Yan M."/>
            <person name="Daum C."/>
            <person name="Ng V."/>
            <person name="Clum A."/>
            <person name="Steindorff A."/>
            <person name="Ohm R.A."/>
            <person name="Martin F."/>
            <person name="Silar P."/>
            <person name="Natvig D.O."/>
            <person name="Lalanne C."/>
            <person name="Gautier V."/>
            <person name="Ament-Velasquez S.L."/>
            <person name="Kruys A."/>
            <person name="Hutchinson M.I."/>
            <person name="Powell A.J."/>
            <person name="Barry K."/>
            <person name="Miller A.N."/>
            <person name="Grigoriev I.V."/>
            <person name="Debuchy R."/>
            <person name="Gladieux P."/>
            <person name="Hiltunen Thoren M."/>
            <person name="Johannesson H."/>
        </authorList>
    </citation>
    <scope>NUCLEOTIDE SEQUENCE</scope>
    <source>
        <strain evidence="1">CBS 958.72</strain>
    </source>
</reference>
<gene>
    <name evidence="1" type="ORF">B0T24DRAFT_597363</name>
</gene>
<evidence type="ECO:0000313" key="2">
    <source>
        <dbReference type="Proteomes" id="UP001287356"/>
    </source>
</evidence>
<dbReference type="SUPFAM" id="SSF51735">
    <property type="entry name" value="NAD(P)-binding Rossmann-fold domains"/>
    <property type="match status" value="1"/>
</dbReference>
<dbReference type="PRINTS" id="PR00081">
    <property type="entry name" value="GDHRDH"/>
</dbReference>
<dbReference type="EMBL" id="JAULSN010000008">
    <property type="protein sequence ID" value="KAK3365582.1"/>
    <property type="molecule type" value="Genomic_DNA"/>
</dbReference>
<comment type="caution">
    <text evidence="1">The sequence shown here is derived from an EMBL/GenBank/DDBJ whole genome shotgun (WGS) entry which is preliminary data.</text>
</comment>
<dbReference type="PANTHER" id="PTHR45458:SF2">
    <property type="entry name" value="OXIDOREDUCTASE, SHORT CHAIN DEHYDROGENASE_REDUCTASE FAMILY SUPERFAMILY (AFU_ORTHOLOGUE AFUA_3G13450)"/>
    <property type="match status" value="1"/>
</dbReference>
<reference evidence="1" key="2">
    <citation type="submission" date="2023-06" db="EMBL/GenBank/DDBJ databases">
        <authorList>
            <consortium name="Lawrence Berkeley National Laboratory"/>
            <person name="Haridas S."/>
            <person name="Hensen N."/>
            <person name="Bonometti L."/>
            <person name="Westerberg I."/>
            <person name="Brannstrom I.O."/>
            <person name="Guillou S."/>
            <person name="Cros-Aarteil S."/>
            <person name="Calhoun S."/>
            <person name="Kuo A."/>
            <person name="Mondo S."/>
            <person name="Pangilinan J."/>
            <person name="Riley R."/>
            <person name="Labutti K."/>
            <person name="Andreopoulos B."/>
            <person name="Lipzen A."/>
            <person name="Chen C."/>
            <person name="Yanf M."/>
            <person name="Daum C."/>
            <person name="Ng V."/>
            <person name="Clum A."/>
            <person name="Steindorff A."/>
            <person name="Ohm R."/>
            <person name="Martin F."/>
            <person name="Silar P."/>
            <person name="Natvig D."/>
            <person name="Lalanne C."/>
            <person name="Gautier V."/>
            <person name="Ament-Velasquez S.L."/>
            <person name="Kruys A."/>
            <person name="Hutchinson M.I."/>
            <person name="Powell A.J."/>
            <person name="Barry K."/>
            <person name="Miller A.N."/>
            <person name="Grigoriev I.V."/>
            <person name="Debuchy R."/>
            <person name="Gladieux P."/>
            <person name="Thoren M.H."/>
            <person name="Johannesson H."/>
        </authorList>
    </citation>
    <scope>NUCLEOTIDE SEQUENCE</scope>
    <source>
        <strain evidence="1">CBS 958.72</strain>
    </source>
</reference>
<organism evidence="1 2">
    <name type="scientific">Lasiosphaeria ovina</name>
    <dbReference type="NCBI Taxonomy" id="92902"/>
    <lineage>
        <taxon>Eukaryota</taxon>
        <taxon>Fungi</taxon>
        <taxon>Dikarya</taxon>
        <taxon>Ascomycota</taxon>
        <taxon>Pezizomycotina</taxon>
        <taxon>Sordariomycetes</taxon>
        <taxon>Sordariomycetidae</taxon>
        <taxon>Sordariales</taxon>
        <taxon>Lasiosphaeriaceae</taxon>
        <taxon>Lasiosphaeria</taxon>
    </lineage>
</organism>
<dbReference type="InterPro" id="IPR036291">
    <property type="entry name" value="NAD(P)-bd_dom_sf"/>
</dbReference>
<dbReference type="PANTHER" id="PTHR45458">
    <property type="entry name" value="SHORT-CHAIN DEHYDROGENASE/REDUCTASE SDR"/>
    <property type="match status" value="1"/>
</dbReference>
<dbReference type="AlphaFoldDB" id="A0AAE0JX52"/>
<dbReference type="Gene3D" id="3.40.50.720">
    <property type="entry name" value="NAD(P)-binding Rossmann-like Domain"/>
    <property type="match status" value="1"/>
</dbReference>
<dbReference type="InterPro" id="IPR002347">
    <property type="entry name" value="SDR_fam"/>
</dbReference>
<proteinExistence type="predicted"/>
<keyword evidence="2" id="KW-1185">Reference proteome</keyword>
<dbReference type="Pfam" id="PF00106">
    <property type="entry name" value="adh_short"/>
    <property type="match status" value="1"/>
</dbReference>
<protein>
    <submittedName>
        <fullName evidence="1">Uncharacterized protein</fullName>
    </submittedName>
</protein>
<sequence>MSAAKTVLVVGANRGIGLQLIRTFEARGWNTIGSIQPETLAASDASIADLRRRPSTCGIIEVDHKDEDNIKKAAQNLLQQDIKLDVLVNSGGLYEVQPQKWDAHQADDLMERFQVMVVLQGPFLVTKHFLPLLTKDGTGRITYITSDSGSISFPNHTGNFIGYRMAESAANQQVKTLAIDFKRDGGDLGRR</sequence>
<dbReference type="InterPro" id="IPR052184">
    <property type="entry name" value="SDR_enzymes"/>
</dbReference>
<dbReference type="GO" id="GO:0016616">
    <property type="term" value="F:oxidoreductase activity, acting on the CH-OH group of donors, NAD or NADP as acceptor"/>
    <property type="evidence" value="ECO:0007669"/>
    <property type="project" value="TreeGrafter"/>
</dbReference>